<dbReference type="InterPro" id="IPR030976">
    <property type="entry name" value="Mod_pep_NH_fam"/>
</dbReference>
<keyword evidence="2" id="KW-1185">Reference proteome</keyword>
<dbReference type="KEGG" id="xbc:ELE36_00650"/>
<name>A0A411HEV3_9GAMM</name>
<dbReference type="EMBL" id="CP035704">
    <property type="protein sequence ID" value="QBB69007.1"/>
    <property type="molecule type" value="Genomic_DNA"/>
</dbReference>
<dbReference type="OrthoDB" id="6008593at2"/>
<organism evidence="1 2">
    <name type="scientific">Pseudolysobacter antarcticus</name>
    <dbReference type="NCBI Taxonomy" id="2511995"/>
    <lineage>
        <taxon>Bacteria</taxon>
        <taxon>Pseudomonadati</taxon>
        <taxon>Pseudomonadota</taxon>
        <taxon>Gammaproteobacteria</taxon>
        <taxon>Lysobacterales</taxon>
        <taxon>Rhodanobacteraceae</taxon>
        <taxon>Pseudolysobacter</taxon>
    </lineage>
</organism>
<dbReference type="Proteomes" id="UP000291562">
    <property type="component" value="Chromosome"/>
</dbReference>
<reference evidence="1 2" key="1">
    <citation type="submission" date="2019-01" db="EMBL/GenBank/DDBJ databases">
        <title>Pseudolysobacter antarctica gen. nov., sp. nov., isolated from Fildes Peninsula, Antarctica.</title>
        <authorList>
            <person name="Wei Z."/>
            <person name="Peng F."/>
        </authorList>
    </citation>
    <scope>NUCLEOTIDE SEQUENCE [LARGE SCALE GENOMIC DNA]</scope>
    <source>
        <strain evidence="1 2">AQ6-296</strain>
    </source>
</reference>
<proteinExistence type="predicted"/>
<protein>
    <submittedName>
        <fullName evidence="1">Putative modified peptide</fullName>
    </submittedName>
</protein>
<gene>
    <name evidence="1" type="ORF">ELE36_00650</name>
</gene>
<sequence>MAGEPLPQNVVETLLDKLATDDTFRDLFQNDQEAALKQIGLKNPKNYCECAHPPKLPSKQAIEQTRTALQSQLTSNLGMMVFKA</sequence>
<dbReference type="AlphaFoldDB" id="A0A411HEV3"/>
<evidence type="ECO:0000313" key="1">
    <source>
        <dbReference type="EMBL" id="QBB69007.1"/>
    </source>
</evidence>
<evidence type="ECO:0000313" key="2">
    <source>
        <dbReference type="Proteomes" id="UP000291562"/>
    </source>
</evidence>
<dbReference type="RefSeq" id="WP_129831259.1">
    <property type="nucleotide sequence ID" value="NZ_CP035704.1"/>
</dbReference>
<accession>A0A411HEV3</accession>
<dbReference type="NCBIfam" id="TIGR04509">
    <property type="entry name" value="mod_pep_NH_fam"/>
    <property type="match status" value="1"/>
</dbReference>